<dbReference type="InterPro" id="IPR011989">
    <property type="entry name" value="ARM-like"/>
</dbReference>
<dbReference type="SUPFAM" id="SSF48371">
    <property type="entry name" value="ARM repeat"/>
    <property type="match status" value="1"/>
</dbReference>
<organism evidence="3 4">
    <name type="scientific">Mesoterricola silvestris</name>
    <dbReference type="NCBI Taxonomy" id="2927979"/>
    <lineage>
        <taxon>Bacteria</taxon>
        <taxon>Pseudomonadati</taxon>
        <taxon>Acidobacteriota</taxon>
        <taxon>Holophagae</taxon>
        <taxon>Holophagales</taxon>
        <taxon>Holophagaceae</taxon>
        <taxon>Mesoterricola</taxon>
    </lineage>
</organism>
<dbReference type="InterPro" id="IPR011006">
    <property type="entry name" value="CheY-like_superfamily"/>
</dbReference>
<evidence type="ECO:0000313" key="3">
    <source>
        <dbReference type="EMBL" id="BDU71027.1"/>
    </source>
</evidence>
<dbReference type="Proteomes" id="UP001238179">
    <property type="component" value="Chromosome"/>
</dbReference>
<dbReference type="PROSITE" id="PS50110">
    <property type="entry name" value="RESPONSE_REGULATORY"/>
    <property type="match status" value="1"/>
</dbReference>
<comment type="caution">
    <text evidence="1">Lacks conserved residue(s) required for the propagation of feature annotation.</text>
</comment>
<evidence type="ECO:0000313" key="4">
    <source>
        <dbReference type="Proteomes" id="UP001238179"/>
    </source>
</evidence>
<protein>
    <recommendedName>
        <fullName evidence="2">Response regulatory domain-containing protein</fullName>
    </recommendedName>
</protein>
<dbReference type="RefSeq" id="WP_316413923.1">
    <property type="nucleotide sequence ID" value="NZ_AP027080.1"/>
</dbReference>
<evidence type="ECO:0000256" key="1">
    <source>
        <dbReference type="PROSITE-ProRule" id="PRU00169"/>
    </source>
</evidence>
<dbReference type="SUPFAM" id="SSF52172">
    <property type="entry name" value="CheY-like"/>
    <property type="match status" value="1"/>
</dbReference>
<gene>
    <name evidence="3" type="ORF">METEAL_02010</name>
</gene>
<reference evidence="4" key="1">
    <citation type="journal article" date="2023" name="Int. J. Syst. Evol. Microbiol.">
        <title>Mesoterricola silvestris gen. nov., sp. nov., Mesoterricola sediminis sp. nov., Geothrix oryzae sp. nov., Geothrix edaphica sp. nov., Geothrix rubra sp. nov., and Geothrix limicola sp. nov., six novel members of Acidobacteriota isolated from soils.</title>
        <authorList>
            <person name="Itoh H."/>
            <person name="Sugisawa Y."/>
            <person name="Mise K."/>
            <person name="Xu Z."/>
            <person name="Kuniyasu M."/>
            <person name="Ushijima N."/>
            <person name="Kawano K."/>
            <person name="Kobayashi E."/>
            <person name="Shiratori Y."/>
            <person name="Masuda Y."/>
            <person name="Senoo K."/>
        </authorList>
    </citation>
    <scope>NUCLEOTIDE SEQUENCE [LARGE SCALE GENOMIC DNA]</scope>
    <source>
        <strain evidence="4">W79</strain>
    </source>
</reference>
<dbReference type="AlphaFoldDB" id="A0AA48GNE4"/>
<dbReference type="Pfam" id="PF13646">
    <property type="entry name" value="HEAT_2"/>
    <property type="match status" value="1"/>
</dbReference>
<dbReference type="InterPro" id="IPR016024">
    <property type="entry name" value="ARM-type_fold"/>
</dbReference>
<sequence length="895" mass="97824">MPTQLRKIPLTPLDTLRDLLKEYAEGDPQFPARLVTQLQTLRKQALPELGSRLGSQGTPRGLRKAILATVAKFDWPEWTPWIAMALKNEQDLGIFDEGCAALGTLGTRGAMTALAALKTSRPEPDFQVILNRELGLFQSQQGAAYHISRLLEGQSNLRMAAQGAKLLGAVAGAQDLGAIAEAYHSGDPLAQRLAIRVMGSLPEAGATAFLKAVAESAREDFLDHQLLLAGLNRLQTLQRASVLPELLRQVLAHFGTRHPETKELLEGLQRAASQEQGDILGAVEDLRPWVGGVYETFLVEALMLMGEGKVARYSAMVSDAAQNAETRLGFLTGLVDQVAEALAFKVDCGEVAREEILPIFAPILRSRAGGDGFVTAFLRLLPVSETALLAELLKDPDLTRREKYLDALGTREDDALTPFFLAAVEDPIVEVGQRAIHHLGKLPSSFPALMAMFESGQHDQVRSAIRVFGENRTRMAAEPLLAFLQKDNRDALIVETVEALSAIGYPGSAPVLLDLLHDGKPLNLQIALAEALKELGTPEASLGLLQKAPKLKQPQVLILALEGSLTAFPAFDRPLPLDALPEFMNLFERCCDEREGEGQRLRAILASQDLFVFDRAAYNLLKDRVSDFLFDMRTKETWDRESNDRVAAVVKELARRGDGLGLLAQKEAGINAQIQKIPDKGPKKIEALLALREALTDPELIIRPELAQTLSERVLAMLAAPGSEWREIAHLCEIGGLTRQPAMVEPIREIFLGASGLGLKSAARTALLALGLTESDLNRRPPVRSILLLEPSAFFRKRLAQALADGKREVAEAGSREEAEAILAARTVDLVITESKDAQGDLAPWLEELKGRERFRYALLSTANRDIAALRQNAWIIGALFKPYPTEQVLQALEA</sequence>
<proteinExistence type="predicted"/>
<evidence type="ECO:0000259" key="2">
    <source>
        <dbReference type="PROSITE" id="PS50110"/>
    </source>
</evidence>
<keyword evidence="4" id="KW-1185">Reference proteome</keyword>
<dbReference type="EMBL" id="AP027080">
    <property type="protein sequence ID" value="BDU71027.1"/>
    <property type="molecule type" value="Genomic_DNA"/>
</dbReference>
<feature type="domain" description="Response regulatory" evidence="2">
    <location>
        <begin position="785"/>
        <end position="895"/>
    </location>
</feature>
<dbReference type="Gene3D" id="1.25.10.10">
    <property type="entry name" value="Leucine-rich Repeat Variant"/>
    <property type="match status" value="1"/>
</dbReference>
<dbReference type="KEGG" id="msil:METEAL_02010"/>
<dbReference type="Gene3D" id="3.40.50.2300">
    <property type="match status" value="1"/>
</dbReference>
<dbReference type="InterPro" id="IPR001789">
    <property type="entry name" value="Sig_transdc_resp-reg_receiver"/>
</dbReference>
<accession>A0AA48GNE4</accession>
<name>A0AA48GNE4_9BACT</name>
<dbReference type="GO" id="GO:0000160">
    <property type="term" value="P:phosphorelay signal transduction system"/>
    <property type="evidence" value="ECO:0007669"/>
    <property type="project" value="InterPro"/>
</dbReference>